<dbReference type="AlphaFoldDB" id="A0A6A7AJW5"/>
<evidence type="ECO:0000313" key="3">
    <source>
        <dbReference type="EMBL" id="KAF2832959.1"/>
    </source>
</evidence>
<organism evidence="3 4">
    <name type="scientific">Ophiobolus disseminans</name>
    <dbReference type="NCBI Taxonomy" id="1469910"/>
    <lineage>
        <taxon>Eukaryota</taxon>
        <taxon>Fungi</taxon>
        <taxon>Dikarya</taxon>
        <taxon>Ascomycota</taxon>
        <taxon>Pezizomycotina</taxon>
        <taxon>Dothideomycetes</taxon>
        <taxon>Pleosporomycetidae</taxon>
        <taxon>Pleosporales</taxon>
        <taxon>Pleosporineae</taxon>
        <taxon>Phaeosphaeriaceae</taxon>
        <taxon>Ophiobolus</taxon>
    </lineage>
</organism>
<protein>
    <submittedName>
        <fullName evidence="3">RWD-domain-containing protein</fullName>
    </submittedName>
</protein>
<sequence>MGTEDQQEEREVLESIFPDEITVLIASRADVSETEFRILVKLDDGRHEDDESEEEQPTIILNVQYPPNYPDEAPRLDITQPPNAPKHIYLDIQEDKSRLLSSLTETIEENLGMAMIFTLVTVLKDSAELLITERQNAKQALADMAAAKLEEEENKKFQGEAVTRESFLAWRNRFYKEQEDGDKKAQEDKELEDKKARVKKEEKKMTGRELWEKGLVGKVEDEDDEEDGVDIEKLKIAS</sequence>
<dbReference type="InterPro" id="IPR006575">
    <property type="entry name" value="RWD_dom"/>
</dbReference>
<gene>
    <name evidence="3" type="ORF">CC86DRAFT_278659</name>
</gene>
<dbReference type="SMART" id="SM00591">
    <property type="entry name" value="RWD"/>
    <property type="match status" value="1"/>
</dbReference>
<dbReference type="CDD" id="cd23823">
    <property type="entry name" value="RWD_GCN2"/>
    <property type="match status" value="1"/>
</dbReference>
<dbReference type="Proteomes" id="UP000799424">
    <property type="component" value="Unassembled WGS sequence"/>
</dbReference>
<feature type="compositionally biased region" description="Acidic residues" evidence="1">
    <location>
        <begin position="220"/>
        <end position="229"/>
    </location>
</feature>
<dbReference type="Gene3D" id="3.10.110.10">
    <property type="entry name" value="Ubiquitin Conjugating Enzyme"/>
    <property type="match status" value="1"/>
</dbReference>
<dbReference type="PANTHER" id="PTHR12292">
    <property type="entry name" value="RWD DOMAIN-CONTAINING PROTEIN"/>
    <property type="match status" value="1"/>
</dbReference>
<feature type="domain" description="RWD" evidence="2">
    <location>
        <begin position="8"/>
        <end position="130"/>
    </location>
</feature>
<evidence type="ECO:0000313" key="4">
    <source>
        <dbReference type="Proteomes" id="UP000799424"/>
    </source>
</evidence>
<name>A0A6A7AJW5_9PLEO</name>
<dbReference type="InterPro" id="IPR040213">
    <property type="entry name" value="GIR2-like"/>
</dbReference>
<dbReference type="SUPFAM" id="SSF54495">
    <property type="entry name" value="UBC-like"/>
    <property type="match status" value="1"/>
</dbReference>
<dbReference type="PROSITE" id="PS50908">
    <property type="entry name" value="RWD"/>
    <property type="match status" value="1"/>
</dbReference>
<feature type="region of interest" description="Disordered" evidence="1">
    <location>
        <begin position="219"/>
        <end position="238"/>
    </location>
</feature>
<dbReference type="Pfam" id="PF05773">
    <property type="entry name" value="RWD"/>
    <property type="match status" value="1"/>
</dbReference>
<keyword evidence="4" id="KW-1185">Reference proteome</keyword>
<dbReference type="EMBL" id="MU006216">
    <property type="protein sequence ID" value="KAF2832959.1"/>
    <property type="molecule type" value="Genomic_DNA"/>
</dbReference>
<dbReference type="InterPro" id="IPR016135">
    <property type="entry name" value="UBQ-conjugating_enzyme/RWD"/>
</dbReference>
<evidence type="ECO:0000259" key="2">
    <source>
        <dbReference type="PROSITE" id="PS50908"/>
    </source>
</evidence>
<dbReference type="FunFam" id="3.10.110.10:FF:000075">
    <property type="entry name" value="RWD domain-containing protein (Gir2)"/>
    <property type="match status" value="1"/>
</dbReference>
<proteinExistence type="predicted"/>
<accession>A0A6A7AJW5</accession>
<dbReference type="OrthoDB" id="277175at2759"/>
<evidence type="ECO:0000256" key="1">
    <source>
        <dbReference type="SAM" id="MobiDB-lite"/>
    </source>
</evidence>
<reference evidence="3" key="1">
    <citation type="journal article" date="2020" name="Stud. Mycol.">
        <title>101 Dothideomycetes genomes: a test case for predicting lifestyles and emergence of pathogens.</title>
        <authorList>
            <person name="Haridas S."/>
            <person name="Albert R."/>
            <person name="Binder M."/>
            <person name="Bloem J."/>
            <person name="Labutti K."/>
            <person name="Salamov A."/>
            <person name="Andreopoulos B."/>
            <person name="Baker S."/>
            <person name="Barry K."/>
            <person name="Bills G."/>
            <person name="Bluhm B."/>
            <person name="Cannon C."/>
            <person name="Castanera R."/>
            <person name="Culley D."/>
            <person name="Daum C."/>
            <person name="Ezra D."/>
            <person name="Gonzalez J."/>
            <person name="Henrissat B."/>
            <person name="Kuo A."/>
            <person name="Liang C."/>
            <person name="Lipzen A."/>
            <person name="Lutzoni F."/>
            <person name="Magnuson J."/>
            <person name="Mondo S."/>
            <person name="Nolan M."/>
            <person name="Ohm R."/>
            <person name="Pangilinan J."/>
            <person name="Park H.-J."/>
            <person name="Ramirez L."/>
            <person name="Alfaro M."/>
            <person name="Sun H."/>
            <person name="Tritt A."/>
            <person name="Yoshinaga Y."/>
            <person name="Zwiers L.-H."/>
            <person name="Turgeon B."/>
            <person name="Goodwin S."/>
            <person name="Spatafora J."/>
            <person name="Crous P."/>
            <person name="Grigoriev I."/>
        </authorList>
    </citation>
    <scope>NUCLEOTIDE SEQUENCE</scope>
    <source>
        <strain evidence="3">CBS 113818</strain>
    </source>
</reference>
<feature type="region of interest" description="Disordered" evidence="1">
    <location>
        <begin position="177"/>
        <end position="206"/>
    </location>
</feature>